<dbReference type="EMBL" id="CP014227">
    <property type="protein sequence ID" value="AMD84216.1"/>
    <property type="molecule type" value="Genomic_DNA"/>
</dbReference>
<keyword evidence="4 8" id="KW-0378">Hydrolase</keyword>
<keyword evidence="5 8" id="KW-0326">Glycosidase</keyword>
<reference evidence="7 9" key="1">
    <citation type="submission" date="2016-02" db="EMBL/GenBank/DDBJ databases">
        <authorList>
            <person name="Holder M.E."/>
            <person name="Ajami N.J."/>
            <person name="Petrosino J.F."/>
        </authorList>
    </citation>
    <scope>NUCLEOTIDE SEQUENCE [LARGE SCALE GENOMIC DNA]</scope>
    <source>
        <strain evidence="7 9">CCUG 32990</strain>
    </source>
</reference>
<dbReference type="InterPro" id="IPR011050">
    <property type="entry name" value="Pectin_lyase_fold/virulence"/>
</dbReference>
<protein>
    <submittedName>
        <fullName evidence="8">Alpha-1,3-galactosidase B</fullName>
        <ecNumber evidence="8">3.2.1.-</ecNumber>
    </submittedName>
</protein>
<keyword evidence="9" id="KW-1185">Reference proteome</keyword>
<dbReference type="GO" id="GO:0004557">
    <property type="term" value="F:alpha-galactosidase activity"/>
    <property type="evidence" value="ECO:0007669"/>
    <property type="project" value="UniProtKB-EC"/>
</dbReference>
<evidence type="ECO:0000313" key="8">
    <source>
        <dbReference type="EMBL" id="SNV12619.1"/>
    </source>
</evidence>
<gene>
    <name evidence="8" type="primary">glaB</name>
    <name evidence="7" type="ORF">AXF12_00890</name>
    <name evidence="8" type="ORF">SAMEA44541418_01588</name>
</gene>
<proteinExistence type="predicted"/>
<evidence type="ECO:0000313" key="10">
    <source>
        <dbReference type="Proteomes" id="UP000215539"/>
    </source>
</evidence>
<accession>A0AAX2H122</accession>
<dbReference type="EMBL" id="LT906449">
    <property type="protein sequence ID" value="SNV12619.1"/>
    <property type="molecule type" value="Genomic_DNA"/>
</dbReference>
<organism evidence="8 10">
    <name type="scientific">Capnocytophaga haemolytica</name>
    <dbReference type="NCBI Taxonomy" id="45243"/>
    <lineage>
        <taxon>Bacteria</taxon>
        <taxon>Pseudomonadati</taxon>
        <taxon>Bacteroidota</taxon>
        <taxon>Flavobacteriia</taxon>
        <taxon>Flavobacteriales</taxon>
        <taxon>Flavobacteriaceae</taxon>
        <taxon>Capnocytophaga</taxon>
    </lineage>
</organism>
<reference evidence="8 10" key="2">
    <citation type="submission" date="2017-06" db="EMBL/GenBank/DDBJ databases">
        <authorList>
            <consortium name="Pathogen Informatics"/>
        </authorList>
    </citation>
    <scope>NUCLEOTIDE SEQUENCE [LARGE SCALE GENOMIC DNA]</scope>
    <source>
        <strain evidence="8 10">NCTC12947</strain>
    </source>
</reference>
<dbReference type="EC" id="3.2.1.-" evidence="8"/>
<keyword evidence="3" id="KW-0677">Repeat</keyword>
<dbReference type="SMART" id="SM00710">
    <property type="entry name" value="PbH1"/>
    <property type="match status" value="4"/>
</dbReference>
<evidence type="ECO:0000259" key="6">
    <source>
        <dbReference type="Pfam" id="PF23764"/>
    </source>
</evidence>
<evidence type="ECO:0000256" key="1">
    <source>
        <dbReference type="ARBA" id="ARBA00001255"/>
    </source>
</evidence>
<dbReference type="Proteomes" id="UP000215539">
    <property type="component" value="Chromosome 1"/>
</dbReference>
<dbReference type="Proteomes" id="UP000065822">
    <property type="component" value="Chromosome"/>
</dbReference>
<evidence type="ECO:0000256" key="3">
    <source>
        <dbReference type="ARBA" id="ARBA00022737"/>
    </source>
</evidence>
<dbReference type="Gene3D" id="2.160.20.10">
    <property type="entry name" value="Single-stranded right-handed beta-helix, Pectin lyase-like"/>
    <property type="match status" value="2"/>
</dbReference>
<evidence type="ECO:0000313" key="9">
    <source>
        <dbReference type="Proteomes" id="UP000065822"/>
    </source>
</evidence>
<dbReference type="KEGG" id="chg:AXF12_00890"/>
<dbReference type="RefSeq" id="WP_066427760.1">
    <property type="nucleotide sequence ID" value="NZ_CP014227.1"/>
</dbReference>
<dbReference type="InterPro" id="IPR056441">
    <property type="entry name" value="Beta-barrel_GLAA-B_II"/>
</dbReference>
<dbReference type="InterPro" id="IPR006626">
    <property type="entry name" value="PbH1"/>
</dbReference>
<dbReference type="Pfam" id="PF23764">
    <property type="entry name" value="Beta-barrel_GLAA-B_II"/>
    <property type="match status" value="1"/>
</dbReference>
<evidence type="ECO:0000256" key="2">
    <source>
        <dbReference type="ARBA" id="ARBA00001271"/>
    </source>
</evidence>
<sequence>MKTLFTLLGALTAFTCVAQKDVTKTLFISNHDQDNPKKIAEFFENKHDTIIDFKGKTLNCKGTTLPFVFQNCQRITLRNLTIDFDLPHLRQLTIVKVNKRKGYCLARITNPDYYAIREGKLHLFGDAAVAGGNYDYVPEVAMAFSPDGHLAYRRPNVDFSVQRISEVEKGLLKIEGWSQIPFTRIGERFALRNYQRPTPAIFIDGCKDIRLEHITIRYAWGMGVLAQMSENITLDSVTIGIASTTDPAQKRFFTTQGDATHFSGCKGLILSENGLYEGMADDAINVHGTYLRLTERIDNHTVRARYMHPQTYGFKWGEVGDTLQIIRSKTMDIVDTGYKITAIKAVDAPSDFGTKEFEIQVDRPLPTFEEGESYGLENLTWTPQVIFRNNIVRNNRARGALFSTPRKVLCKNNVFDHTHGAAILLCGDCNGWYETGACRNVTIRGNRFINALTANYQFTNAIISIYPEIPDLVHQKGYFHSGITIEDNTFETFDEPILYAKSVDGLVFKNNKVIKNKAYKPFHNNKKPILLERVINSKIEDISY</sequence>
<comment type="catalytic activity">
    <reaction evidence="2">
        <text>Hydrolysis of terminal, non-reducing branched (1-&gt;3)-alpha-D-galactosidic residues, producing free D-galactose.</text>
        <dbReference type="EC" id="3.2.1.n1"/>
    </reaction>
</comment>
<comment type="catalytic activity">
    <reaction evidence="1">
        <text>Hydrolysis of terminal, non-reducing alpha-D-galactose residues in alpha-D-galactosides, including galactose oligosaccharides, galactomannans and galactolipids.</text>
        <dbReference type="EC" id="3.2.1.22"/>
    </reaction>
</comment>
<evidence type="ECO:0000256" key="4">
    <source>
        <dbReference type="ARBA" id="ARBA00022801"/>
    </source>
</evidence>
<evidence type="ECO:0000313" key="7">
    <source>
        <dbReference type="EMBL" id="AMD84216.1"/>
    </source>
</evidence>
<dbReference type="InterPro" id="IPR012334">
    <property type="entry name" value="Pectin_lyas_fold"/>
</dbReference>
<name>A0AAX2H122_9FLAO</name>
<feature type="domain" description="GLAA-B beta-barrel" evidence="6">
    <location>
        <begin position="301"/>
        <end position="366"/>
    </location>
</feature>
<dbReference type="AlphaFoldDB" id="A0AAX2H122"/>
<dbReference type="SUPFAM" id="SSF51126">
    <property type="entry name" value="Pectin lyase-like"/>
    <property type="match status" value="1"/>
</dbReference>
<evidence type="ECO:0000256" key="5">
    <source>
        <dbReference type="ARBA" id="ARBA00023295"/>
    </source>
</evidence>